<organism evidence="5 6">
    <name type="scientific">Paenibacillus ferrarius</name>
    <dbReference type="NCBI Taxonomy" id="1469647"/>
    <lineage>
        <taxon>Bacteria</taxon>
        <taxon>Bacillati</taxon>
        <taxon>Bacillota</taxon>
        <taxon>Bacilli</taxon>
        <taxon>Bacillales</taxon>
        <taxon>Paenibacillaceae</taxon>
        <taxon>Paenibacillus</taxon>
    </lineage>
</organism>
<accession>A0A1V4HDD6</accession>
<sequence length="372" mass="40284">MEVQHAGRKKTIAVIAGVFIGLLILFTLFSNTLMSLTLPKVALLTVSRGVLSHEFQSSGVLIWKAETELRSTSGWKVKEVAVKKGEVVQKGQTLITYDGKDIEQQIQDEQGSLTKLKLSTGSLQYALMEAVQGGDEKTINNATTAYKSHEIDIETQQRRIQKLQISLKENSKLVAPFAGIVTKVNAMEGFPSSGPDVMISNQSLGLMLELSLPAPAVTQLKAGDELDVHVNGKETRQMKGQIESIQDGDPVNSNIGERATGNSTVPIRKLILSIQDPAAKEGDAAKVDLLQTLEDVVLVPNAAIHDEGGKKYVFGVEQKDGPLGNAFYVRKVYITVDDANASQSAVTGGLFEQESIIIESSEPLQEGNKIRM</sequence>
<evidence type="ECO:0000256" key="3">
    <source>
        <dbReference type="SAM" id="Coils"/>
    </source>
</evidence>
<keyword evidence="4" id="KW-1133">Transmembrane helix</keyword>
<proteinExistence type="predicted"/>
<keyword evidence="4" id="KW-0812">Transmembrane</keyword>
<comment type="subcellular location">
    <subcellularLocation>
        <location evidence="1">Cell envelope</location>
    </subcellularLocation>
</comment>
<feature type="coiled-coil region" evidence="3">
    <location>
        <begin position="139"/>
        <end position="166"/>
    </location>
</feature>
<keyword evidence="2 3" id="KW-0175">Coiled coil</keyword>
<dbReference type="OrthoDB" id="2593087at2"/>
<dbReference type="Proteomes" id="UP000190626">
    <property type="component" value="Unassembled WGS sequence"/>
</dbReference>
<dbReference type="Gene3D" id="2.40.420.20">
    <property type="match status" value="1"/>
</dbReference>
<dbReference type="Gene3D" id="2.40.50.100">
    <property type="match status" value="1"/>
</dbReference>
<dbReference type="GO" id="GO:0030313">
    <property type="term" value="C:cell envelope"/>
    <property type="evidence" value="ECO:0007669"/>
    <property type="project" value="UniProtKB-SubCell"/>
</dbReference>
<evidence type="ECO:0000256" key="4">
    <source>
        <dbReference type="SAM" id="Phobius"/>
    </source>
</evidence>
<dbReference type="PANTHER" id="PTHR32347:SF23">
    <property type="entry name" value="BLL5650 PROTEIN"/>
    <property type="match status" value="1"/>
</dbReference>
<evidence type="ECO:0000256" key="2">
    <source>
        <dbReference type="ARBA" id="ARBA00023054"/>
    </source>
</evidence>
<feature type="transmembrane region" description="Helical" evidence="4">
    <location>
        <begin position="12"/>
        <end position="30"/>
    </location>
</feature>
<reference evidence="6" key="1">
    <citation type="submission" date="2016-07" db="EMBL/GenBank/DDBJ databases">
        <authorList>
            <person name="Florea S."/>
            <person name="Webb J.S."/>
            <person name="Jaromczyk J."/>
            <person name="Schardl C.L."/>
        </authorList>
    </citation>
    <scope>NUCLEOTIDE SEQUENCE [LARGE SCALE GENOMIC DNA]</scope>
    <source>
        <strain evidence="6">CY1</strain>
    </source>
</reference>
<dbReference type="SUPFAM" id="SSF111369">
    <property type="entry name" value="HlyD-like secretion proteins"/>
    <property type="match status" value="1"/>
</dbReference>
<dbReference type="Gene3D" id="1.10.287.470">
    <property type="entry name" value="Helix hairpin bin"/>
    <property type="match status" value="1"/>
</dbReference>
<evidence type="ECO:0000256" key="1">
    <source>
        <dbReference type="ARBA" id="ARBA00004196"/>
    </source>
</evidence>
<dbReference type="PANTHER" id="PTHR32347">
    <property type="entry name" value="EFFLUX SYSTEM COMPONENT YKNX-RELATED"/>
    <property type="match status" value="1"/>
</dbReference>
<comment type="caution">
    <text evidence="5">The sequence shown here is derived from an EMBL/GenBank/DDBJ whole genome shotgun (WGS) entry which is preliminary data.</text>
</comment>
<dbReference type="AlphaFoldDB" id="A0A1V4HDD6"/>
<evidence type="ECO:0000313" key="6">
    <source>
        <dbReference type="Proteomes" id="UP000190626"/>
    </source>
</evidence>
<keyword evidence="6" id="KW-1185">Reference proteome</keyword>
<gene>
    <name evidence="5" type="ORF">BC351_35605</name>
</gene>
<name>A0A1V4HDD6_9BACL</name>
<dbReference type="InterPro" id="IPR050465">
    <property type="entry name" value="UPF0194_transport"/>
</dbReference>
<protein>
    <submittedName>
        <fullName evidence="5">Uncharacterized protein</fullName>
    </submittedName>
</protein>
<keyword evidence="4" id="KW-0472">Membrane</keyword>
<evidence type="ECO:0000313" key="5">
    <source>
        <dbReference type="EMBL" id="OPH51178.1"/>
    </source>
</evidence>
<dbReference type="EMBL" id="MBTG01000032">
    <property type="protein sequence ID" value="OPH51178.1"/>
    <property type="molecule type" value="Genomic_DNA"/>
</dbReference>
<dbReference type="STRING" id="1469647.BC351_35605"/>